<feature type="transmembrane region" description="Helical" evidence="1">
    <location>
        <begin position="517"/>
        <end position="534"/>
    </location>
</feature>
<sequence length="684" mass="78515">MGHHFELWSAKALATGGRLSRTAHFVNMALNGTGSFCAAFRKRWIFLGLLSVALNAINIDWQKTPLWQGILLVVVIATLQGSVLELVVITIATLLVRKRKIPNRREVCDNLTLIMNYNLLALAKGDIEETYQRMYEAFLGNLHPSIATVLVSATNDNNLRQYELHVRDNYRAKIYDELMKEGEAFAASEYRDIDPFRLDNVWNKFAHLNMSTFVTERLPQICEAYTKDFMCIHRISRVLRKCGQYQDLMLLSEGDKLGYTYTDQTLYGSKARPYNQPLFVDSPDVDNIFRRRFNYTLVLDGDTRVPPSTAIDLLAIASGNPEYAIIQPAIIMDVDDKDTIFMHLEKLRQDINAPVTSAMAYVLGHSGYYGKALIKNSAYIHNVIGTRDHLIERVPIDVLSHDTFEAAVLKSYYAGSTALYEAPPFNYITWNIRERRWNKGEVLLSFYFWPLLIGKPMRALQAAIQGKKFVKTKLRTRSKLDFVSSYQAHSAYRQMWMKPLLLVFMILHINIHLHYSYLPIAIIMFLIIIFPKFATIRRNNLRKTLIEIFVSIIQFTPEAIVGCVRMVRAYQGNISTRAVEQDFLRKNPFISSFKHLWVYSFVALTAGVLVAVFAQQLFLIYMMVTTLFLLPIYTAITSYTPRLRRVSPNTLLSYRDNILGSVENISDLTWQELALLIQPNVSLV</sequence>
<comment type="caution">
    <text evidence="2">The sequence shown here is derived from an EMBL/GenBank/DDBJ whole genome shotgun (WGS) entry which is preliminary data.</text>
</comment>
<feature type="transmembrane region" description="Helical" evidence="1">
    <location>
        <begin position="596"/>
        <end position="614"/>
    </location>
</feature>
<keyword evidence="1" id="KW-0812">Transmembrane</keyword>
<feature type="transmembrane region" description="Helical" evidence="1">
    <location>
        <begin position="67"/>
        <end position="96"/>
    </location>
</feature>
<organism evidence="2 3">
    <name type="scientific">Paralvinella palmiformis</name>
    <dbReference type="NCBI Taxonomy" id="53620"/>
    <lineage>
        <taxon>Eukaryota</taxon>
        <taxon>Metazoa</taxon>
        <taxon>Spiralia</taxon>
        <taxon>Lophotrochozoa</taxon>
        <taxon>Annelida</taxon>
        <taxon>Polychaeta</taxon>
        <taxon>Sedentaria</taxon>
        <taxon>Canalipalpata</taxon>
        <taxon>Terebellida</taxon>
        <taxon>Terebelliformia</taxon>
        <taxon>Alvinellidae</taxon>
        <taxon>Paralvinella</taxon>
    </lineage>
</organism>
<gene>
    <name evidence="2" type="ORF">LSH36_916g00045</name>
</gene>
<name>A0AAD9IY70_9ANNE</name>
<dbReference type="Proteomes" id="UP001208570">
    <property type="component" value="Unassembled WGS sequence"/>
</dbReference>
<dbReference type="AlphaFoldDB" id="A0AAD9IY70"/>
<keyword evidence="3" id="KW-1185">Reference proteome</keyword>
<proteinExistence type="predicted"/>
<evidence type="ECO:0000313" key="2">
    <source>
        <dbReference type="EMBL" id="KAK2142757.1"/>
    </source>
</evidence>
<reference evidence="2" key="1">
    <citation type="journal article" date="2023" name="Mol. Biol. Evol.">
        <title>Third-Generation Sequencing Reveals the Adaptive Role of the Epigenome in Three Deep-Sea Polychaetes.</title>
        <authorList>
            <person name="Perez M."/>
            <person name="Aroh O."/>
            <person name="Sun Y."/>
            <person name="Lan Y."/>
            <person name="Juniper S.K."/>
            <person name="Young C.R."/>
            <person name="Angers B."/>
            <person name="Qian P.Y."/>
        </authorList>
    </citation>
    <scope>NUCLEOTIDE SEQUENCE</scope>
    <source>
        <strain evidence="2">P08H-3</strain>
    </source>
</reference>
<accession>A0AAD9IY70</accession>
<keyword evidence="1" id="KW-1133">Transmembrane helix</keyword>
<keyword evidence="1" id="KW-0472">Membrane</keyword>
<evidence type="ECO:0000313" key="3">
    <source>
        <dbReference type="Proteomes" id="UP001208570"/>
    </source>
</evidence>
<dbReference type="EMBL" id="JAODUP010000916">
    <property type="protein sequence ID" value="KAK2142757.1"/>
    <property type="molecule type" value="Genomic_DNA"/>
</dbReference>
<protein>
    <submittedName>
        <fullName evidence="2">Uncharacterized protein</fullName>
    </submittedName>
</protein>
<evidence type="ECO:0000256" key="1">
    <source>
        <dbReference type="SAM" id="Phobius"/>
    </source>
</evidence>
<feature type="transmembrane region" description="Helical" evidence="1">
    <location>
        <begin position="620"/>
        <end position="639"/>
    </location>
</feature>